<protein>
    <recommendedName>
        <fullName evidence="10">Tol-Pal system protein TolR</fullName>
    </recommendedName>
</protein>
<dbReference type="STRING" id="28085.Lcin_0331"/>
<comment type="function">
    <text evidence="10">Part of the Tol-Pal system, which plays a role in outer membrane invagination during cell division and is important for maintaining outer membrane integrity.</text>
</comment>
<proteinExistence type="inferred from homology"/>
<evidence type="ECO:0000313" key="14">
    <source>
        <dbReference type="Proteomes" id="UP000255316"/>
    </source>
</evidence>
<comment type="subcellular location">
    <subcellularLocation>
        <location evidence="10">Cell inner membrane</location>
        <topology evidence="10">Single-pass membrane protein</topology>
    </subcellularLocation>
    <subcellularLocation>
        <location evidence="1">Cell membrane</location>
        <topology evidence="1">Single-pass membrane protein</topology>
    </subcellularLocation>
</comment>
<sequence>MIKAKTKRDRPISEINVVPYIDVMLVLLVIFMITAPMLSQGVTVDLPKAASQTLAPTDREPIIVSVNQQGSYFLNISSTPAEPIEAQALVVRVAAELELAKQSNQKLNVLVKGDQGVAYGKVVQAMALLKQAGAEQVGLLTDSESEKSEGQA</sequence>
<dbReference type="InterPro" id="IPR003400">
    <property type="entry name" value="ExbD"/>
</dbReference>
<keyword evidence="4 10" id="KW-0997">Cell inner membrane</keyword>
<evidence type="ECO:0000313" key="11">
    <source>
        <dbReference type="EMBL" id="KTC93293.1"/>
    </source>
</evidence>
<evidence type="ECO:0000256" key="1">
    <source>
        <dbReference type="ARBA" id="ARBA00004162"/>
    </source>
</evidence>
<organism evidence="12 14">
    <name type="scientific">Legionella cincinnatiensis</name>
    <dbReference type="NCBI Taxonomy" id="28085"/>
    <lineage>
        <taxon>Bacteria</taxon>
        <taxon>Pseudomonadati</taxon>
        <taxon>Pseudomonadota</taxon>
        <taxon>Gammaproteobacteria</taxon>
        <taxon>Legionellales</taxon>
        <taxon>Legionellaceae</taxon>
        <taxon>Legionella</taxon>
    </lineage>
</organism>
<dbReference type="Proteomes" id="UP000054854">
    <property type="component" value="Unassembled WGS sequence"/>
</dbReference>
<evidence type="ECO:0000256" key="5">
    <source>
        <dbReference type="ARBA" id="ARBA00022618"/>
    </source>
</evidence>
<feature type="transmembrane region" description="Helical" evidence="10">
    <location>
        <begin position="20"/>
        <end position="38"/>
    </location>
</feature>
<dbReference type="Proteomes" id="UP000255316">
    <property type="component" value="Unassembled WGS sequence"/>
</dbReference>
<dbReference type="Gene3D" id="3.30.420.270">
    <property type="match status" value="1"/>
</dbReference>
<keyword evidence="13" id="KW-1185">Reference proteome</keyword>
<evidence type="ECO:0000256" key="7">
    <source>
        <dbReference type="ARBA" id="ARBA00022989"/>
    </source>
</evidence>
<dbReference type="GO" id="GO:0005886">
    <property type="term" value="C:plasma membrane"/>
    <property type="evidence" value="ECO:0007669"/>
    <property type="project" value="UniProtKB-SubCell"/>
</dbReference>
<accession>A0A378IJ04</accession>
<dbReference type="EMBL" id="UGNX01000001">
    <property type="protein sequence ID" value="STX35006.1"/>
    <property type="molecule type" value="Genomic_DNA"/>
</dbReference>
<reference evidence="12 14" key="2">
    <citation type="submission" date="2018-06" db="EMBL/GenBank/DDBJ databases">
        <authorList>
            <consortium name="Pathogen Informatics"/>
            <person name="Doyle S."/>
        </authorList>
    </citation>
    <scope>NUCLEOTIDE SEQUENCE [LARGE SCALE GENOMIC DNA]</scope>
    <source>
        <strain evidence="12 14">NCTC12438</strain>
    </source>
</reference>
<dbReference type="RefSeq" id="WP_058463573.1">
    <property type="nucleotide sequence ID" value="NZ_CAAAHQ010000001.1"/>
</dbReference>
<dbReference type="InterPro" id="IPR014168">
    <property type="entry name" value="Tol-Pal_TolR"/>
</dbReference>
<evidence type="ECO:0000313" key="12">
    <source>
        <dbReference type="EMBL" id="STX35006.1"/>
    </source>
</evidence>
<dbReference type="GO" id="GO:0051301">
    <property type="term" value="P:cell division"/>
    <property type="evidence" value="ECO:0007669"/>
    <property type="project" value="UniProtKB-UniRule"/>
</dbReference>
<name>A0A378IJ04_9GAMM</name>
<keyword evidence="5 10" id="KW-0132">Cell division</keyword>
<evidence type="ECO:0000256" key="9">
    <source>
        <dbReference type="ARBA" id="ARBA00023306"/>
    </source>
</evidence>
<dbReference type="EMBL" id="LNXX01000005">
    <property type="protein sequence ID" value="KTC93293.1"/>
    <property type="molecule type" value="Genomic_DNA"/>
</dbReference>
<keyword evidence="8 10" id="KW-0472">Membrane</keyword>
<evidence type="ECO:0000313" key="13">
    <source>
        <dbReference type="Proteomes" id="UP000054854"/>
    </source>
</evidence>
<gene>
    <name evidence="10 12" type="primary">tolR</name>
    <name evidence="11" type="ORF">Lcin_0331</name>
    <name evidence="12" type="ORF">NCTC12438_01617</name>
</gene>
<dbReference type="AlphaFoldDB" id="A0A378IJ04"/>
<dbReference type="PANTHER" id="PTHR30558">
    <property type="entry name" value="EXBD MEMBRANE COMPONENT OF PMF-DRIVEN MACROMOLECULE IMPORT SYSTEM"/>
    <property type="match status" value="1"/>
</dbReference>
<evidence type="ECO:0000256" key="4">
    <source>
        <dbReference type="ARBA" id="ARBA00022519"/>
    </source>
</evidence>
<evidence type="ECO:0000256" key="2">
    <source>
        <dbReference type="ARBA" id="ARBA00005811"/>
    </source>
</evidence>
<keyword evidence="9 10" id="KW-0131">Cell cycle</keyword>
<evidence type="ECO:0000256" key="10">
    <source>
        <dbReference type="HAMAP-Rule" id="MF_02203"/>
    </source>
</evidence>
<comment type="similarity">
    <text evidence="2 10">Belongs to the ExbD/TolR family.</text>
</comment>
<dbReference type="HAMAP" id="MF_02203">
    <property type="entry name" value="TolR"/>
    <property type="match status" value="1"/>
</dbReference>
<evidence type="ECO:0000256" key="6">
    <source>
        <dbReference type="ARBA" id="ARBA00022692"/>
    </source>
</evidence>
<comment type="subunit">
    <text evidence="10">The Tol-Pal system is composed of five core proteins: the inner membrane proteins TolA, TolQ and TolR, the periplasmic protein TolB and the outer membrane protein Pal. They form a network linking the inner and outer membranes and the peptidoglycan layer.</text>
</comment>
<dbReference type="GO" id="GO:0022857">
    <property type="term" value="F:transmembrane transporter activity"/>
    <property type="evidence" value="ECO:0007669"/>
    <property type="project" value="InterPro"/>
</dbReference>
<dbReference type="NCBIfam" id="TIGR02801">
    <property type="entry name" value="tolR"/>
    <property type="match status" value="1"/>
</dbReference>
<reference evidence="11 13" key="1">
    <citation type="submission" date="2015-11" db="EMBL/GenBank/DDBJ databases">
        <title>Genomic analysis of 38 Legionella species identifies large and diverse effector repertoires.</title>
        <authorList>
            <person name="Burstein D."/>
            <person name="Amaro F."/>
            <person name="Zusman T."/>
            <person name="Lifshitz Z."/>
            <person name="Cohen O."/>
            <person name="Gilbert J.A."/>
            <person name="Pupko T."/>
            <person name="Shuman H.A."/>
            <person name="Segal G."/>
        </authorList>
    </citation>
    <scope>NUCLEOTIDE SEQUENCE [LARGE SCALE GENOMIC DNA]</scope>
    <source>
        <strain evidence="11 13">CDC#72-OH-14</strain>
    </source>
</reference>
<keyword evidence="3 10" id="KW-1003">Cell membrane</keyword>
<evidence type="ECO:0000256" key="8">
    <source>
        <dbReference type="ARBA" id="ARBA00023136"/>
    </source>
</evidence>
<evidence type="ECO:0000256" key="3">
    <source>
        <dbReference type="ARBA" id="ARBA00022475"/>
    </source>
</evidence>
<dbReference type="OrthoDB" id="9798629at2"/>
<dbReference type="PANTHER" id="PTHR30558:SF7">
    <property type="entry name" value="TOL-PAL SYSTEM PROTEIN TOLR"/>
    <property type="match status" value="1"/>
</dbReference>
<dbReference type="GO" id="GO:0015031">
    <property type="term" value="P:protein transport"/>
    <property type="evidence" value="ECO:0007669"/>
    <property type="project" value="InterPro"/>
</dbReference>
<dbReference type="Pfam" id="PF02472">
    <property type="entry name" value="ExbD"/>
    <property type="match status" value="1"/>
</dbReference>
<keyword evidence="6 10" id="KW-0812">Transmembrane</keyword>
<keyword evidence="7 10" id="KW-1133">Transmembrane helix</keyword>